<dbReference type="InterPro" id="IPR011009">
    <property type="entry name" value="Kinase-like_dom_sf"/>
</dbReference>
<dbReference type="EMBL" id="KN840491">
    <property type="protein sequence ID" value="KIP07759.1"/>
    <property type="molecule type" value="Genomic_DNA"/>
</dbReference>
<dbReference type="Gene3D" id="3.90.1200.10">
    <property type="match status" value="1"/>
</dbReference>
<dbReference type="PANTHER" id="PTHR21310">
    <property type="entry name" value="AMINOGLYCOSIDE PHOSPHOTRANSFERASE-RELATED-RELATED"/>
    <property type="match status" value="1"/>
</dbReference>
<dbReference type="SUPFAM" id="SSF56112">
    <property type="entry name" value="Protein kinase-like (PK-like)"/>
    <property type="match status" value="1"/>
</dbReference>
<sequence length="458" mass="52078">MNVLPDCYRTCRELKETFWLQTGPKIPALQDIISAHFGYDCGELTLLDEGAYARAYKASLSTGKKLVVRVVLPVRDGLKTEAEVATMDFVRAETNIPIPRVHLFCSSRNNPIGAEWIVMDFVPGERFIDCWDELSLEARRRTVEDLAGIMSSLYSITSTHCASLISFPSLTNSQRARRFGDHPSLPPTVEGRTSLCPATFGPVNDLCFVERLFPAPFQRCGPFTSEREYLEAVAYANIIETDRRIVKHMRWPHEKVFEVYDRVRAEYAKTVESGLVGETAGLPRFHFSHGDLSDTNILLDKTTGCITGIIDWEAAGFRPAWLAAGKAGMLEDHSHDEEDGDVDGDDENNDDCYCLHRTFFEDPFPVAGSESQEDFLLRSHFLVQLAERDLGLAVHHRYGTELRAIFAALCEVVPASVEAWIEKYRERRWDVIARGKFPFDVENWIRERIALWQRYEIV</sequence>
<evidence type="ECO:0000313" key="2">
    <source>
        <dbReference type="EMBL" id="KIP07759.1"/>
    </source>
</evidence>
<feature type="domain" description="Aminoglycoside phosphotransferase" evidence="1">
    <location>
        <begin position="44"/>
        <end position="321"/>
    </location>
</feature>
<protein>
    <recommendedName>
        <fullName evidence="1">Aminoglycoside phosphotransferase domain-containing protein</fullName>
    </recommendedName>
</protein>
<name>A0A0C3NRC7_PHLG1</name>
<dbReference type="AlphaFoldDB" id="A0A0C3NRC7"/>
<keyword evidence="3" id="KW-1185">Reference proteome</keyword>
<dbReference type="PANTHER" id="PTHR21310:SF13">
    <property type="entry name" value="AMINOGLYCOSIDE PHOSPHOTRANSFERASE DOMAIN-CONTAINING PROTEIN"/>
    <property type="match status" value="1"/>
</dbReference>
<dbReference type="STRING" id="745531.A0A0C3NRC7"/>
<reference evidence="2 3" key="1">
    <citation type="journal article" date="2014" name="PLoS Genet.">
        <title>Analysis of the Phlebiopsis gigantea genome, transcriptome and secretome provides insight into its pioneer colonization strategies of wood.</title>
        <authorList>
            <person name="Hori C."/>
            <person name="Ishida T."/>
            <person name="Igarashi K."/>
            <person name="Samejima M."/>
            <person name="Suzuki H."/>
            <person name="Master E."/>
            <person name="Ferreira P."/>
            <person name="Ruiz-Duenas F.J."/>
            <person name="Held B."/>
            <person name="Canessa P."/>
            <person name="Larrondo L.F."/>
            <person name="Schmoll M."/>
            <person name="Druzhinina I.S."/>
            <person name="Kubicek C.P."/>
            <person name="Gaskell J.A."/>
            <person name="Kersten P."/>
            <person name="St John F."/>
            <person name="Glasner J."/>
            <person name="Sabat G."/>
            <person name="Splinter BonDurant S."/>
            <person name="Syed K."/>
            <person name="Yadav J."/>
            <person name="Mgbeahuruike A.C."/>
            <person name="Kovalchuk A."/>
            <person name="Asiegbu F.O."/>
            <person name="Lackner G."/>
            <person name="Hoffmeister D."/>
            <person name="Rencoret J."/>
            <person name="Gutierrez A."/>
            <person name="Sun H."/>
            <person name="Lindquist E."/>
            <person name="Barry K."/>
            <person name="Riley R."/>
            <person name="Grigoriev I.V."/>
            <person name="Henrissat B."/>
            <person name="Kues U."/>
            <person name="Berka R.M."/>
            <person name="Martinez A.T."/>
            <person name="Covert S.F."/>
            <person name="Blanchette R.A."/>
            <person name="Cullen D."/>
        </authorList>
    </citation>
    <scope>NUCLEOTIDE SEQUENCE [LARGE SCALE GENOMIC DNA]</scope>
    <source>
        <strain evidence="2 3">11061_1 CR5-6</strain>
    </source>
</reference>
<dbReference type="Gene3D" id="3.30.200.20">
    <property type="entry name" value="Phosphorylase Kinase, domain 1"/>
    <property type="match status" value="1"/>
</dbReference>
<dbReference type="Proteomes" id="UP000053257">
    <property type="component" value="Unassembled WGS sequence"/>
</dbReference>
<accession>A0A0C3NRC7</accession>
<dbReference type="InterPro" id="IPR051678">
    <property type="entry name" value="AGP_Transferase"/>
</dbReference>
<gene>
    <name evidence="2" type="ORF">PHLGIDRAFT_70510</name>
</gene>
<dbReference type="InterPro" id="IPR002575">
    <property type="entry name" value="Aminoglycoside_PTrfase"/>
</dbReference>
<evidence type="ECO:0000313" key="3">
    <source>
        <dbReference type="Proteomes" id="UP000053257"/>
    </source>
</evidence>
<organism evidence="2 3">
    <name type="scientific">Phlebiopsis gigantea (strain 11061_1 CR5-6)</name>
    <name type="common">White-rot fungus</name>
    <name type="synonym">Peniophora gigantea</name>
    <dbReference type="NCBI Taxonomy" id="745531"/>
    <lineage>
        <taxon>Eukaryota</taxon>
        <taxon>Fungi</taxon>
        <taxon>Dikarya</taxon>
        <taxon>Basidiomycota</taxon>
        <taxon>Agaricomycotina</taxon>
        <taxon>Agaricomycetes</taxon>
        <taxon>Polyporales</taxon>
        <taxon>Phanerochaetaceae</taxon>
        <taxon>Phlebiopsis</taxon>
    </lineage>
</organism>
<dbReference type="Pfam" id="PF01636">
    <property type="entry name" value="APH"/>
    <property type="match status" value="1"/>
</dbReference>
<evidence type="ECO:0000259" key="1">
    <source>
        <dbReference type="Pfam" id="PF01636"/>
    </source>
</evidence>
<proteinExistence type="predicted"/>
<dbReference type="OrthoDB" id="10003767at2759"/>
<dbReference type="HOGENOM" id="CLU_043056_0_0_1"/>